<dbReference type="RefSeq" id="WP_071873748.1">
    <property type="nucleotide sequence ID" value="NZ_JBHSHF010000002.1"/>
</dbReference>
<dbReference type="GO" id="GO:0046872">
    <property type="term" value="F:metal ion binding"/>
    <property type="evidence" value="ECO:0007669"/>
    <property type="project" value="UniProtKB-KW"/>
</dbReference>
<dbReference type="EMBL" id="JXKD01000001">
    <property type="protein sequence ID" value="OJG12266.1"/>
    <property type="molecule type" value="Genomic_DNA"/>
</dbReference>
<sequence>MENLALLEKLSFERIAGSKEEYRAAMIIKEEIEKMGLNATLEPFEIEFPEEVTATFEITAPQNQSFEVTGVGMAGVTKGLEAPFYYGQDLDEISLSQMKGKIVLFNGALRYDSYKKIIQAGAVGFITFNGSVYDTEIEVEDRYLRPKLQELGKIPGVTMSIHDAQTLVRLNPTTVRLTVNAKESTRTSHNLVVTLPGDIEDEIICFSGHYDSVRHSKGVYDNATGALAVLDFLKYFSQKKPKRTLKFLWLGTEERGLIGATQYVKAHQETIDQYKLNINLDMLGVVLGKDIACVTGEEAITHYIDFVAKELNFAIKTSTGVYPSDSTPFADGGVPAITFARGAVVGGAQIHSKKDVIDFISVESFNQTVEFIQAFASRVIEAEVCPIPSTMPKKMLEELDDYLLRKIAE</sequence>
<dbReference type="Pfam" id="PF04389">
    <property type="entry name" value="Peptidase_M28"/>
    <property type="match status" value="1"/>
</dbReference>
<keyword evidence="17" id="KW-0325">Glycoprotein</keyword>
<evidence type="ECO:0000256" key="1">
    <source>
        <dbReference type="ARBA" id="ARBA00004240"/>
    </source>
</evidence>
<dbReference type="GO" id="GO:0004180">
    <property type="term" value="F:carboxypeptidase activity"/>
    <property type="evidence" value="ECO:0007669"/>
    <property type="project" value="UniProtKB-KW"/>
</dbReference>
<keyword evidence="12" id="KW-0256">Endoplasmic reticulum</keyword>
<dbReference type="GO" id="GO:0006508">
    <property type="term" value="P:proteolysis"/>
    <property type="evidence" value="ECO:0007669"/>
    <property type="project" value="UniProtKB-KW"/>
</dbReference>
<keyword evidence="18" id="KW-0458">Lysosome</keyword>
<evidence type="ECO:0000256" key="6">
    <source>
        <dbReference type="ARBA" id="ARBA00022525"/>
    </source>
</evidence>
<keyword evidence="16" id="KW-0865">Zymogen</keyword>
<keyword evidence="14" id="KW-0333">Golgi apparatus</keyword>
<dbReference type="InterPro" id="IPR007484">
    <property type="entry name" value="Peptidase_M28"/>
</dbReference>
<name>A0A1L8QXQ0_9ENTE</name>
<evidence type="ECO:0000256" key="15">
    <source>
        <dbReference type="ARBA" id="ARBA00023049"/>
    </source>
</evidence>
<organism evidence="22 23">
    <name type="scientific">Enterococcus aquimarinus</name>
    <dbReference type="NCBI Taxonomy" id="328396"/>
    <lineage>
        <taxon>Bacteria</taxon>
        <taxon>Bacillati</taxon>
        <taxon>Bacillota</taxon>
        <taxon>Bacilli</taxon>
        <taxon>Lactobacillales</taxon>
        <taxon>Enterococcaceae</taxon>
        <taxon>Enterococcus</taxon>
    </lineage>
</organism>
<evidence type="ECO:0000256" key="3">
    <source>
        <dbReference type="ARBA" id="ARBA00004555"/>
    </source>
</evidence>
<dbReference type="PANTHER" id="PTHR12053">
    <property type="entry name" value="PROTEASE FAMILY M28 PLASMA GLUTAMATE CARBOXYPEPTIDASE-RELATED"/>
    <property type="match status" value="1"/>
</dbReference>
<proteinExistence type="predicted"/>
<evidence type="ECO:0000256" key="10">
    <source>
        <dbReference type="ARBA" id="ARBA00022729"/>
    </source>
</evidence>
<evidence type="ECO:0000256" key="2">
    <source>
        <dbReference type="ARBA" id="ARBA00004371"/>
    </source>
</evidence>
<keyword evidence="15" id="KW-0482">Metalloprotease</keyword>
<evidence type="ECO:0000256" key="14">
    <source>
        <dbReference type="ARBA" id="ARBA00023034"/>
    </source>
</evidence>
<feature type="domain" description="Peptidase M28" evidence="21">
    <location>
        <begin position="190"/>
        <end position="374"/>
    </location>
</feature>
<evidence type="ECO:0000259" key="21">
    <source>
        <dbReference type="Pfam" id="PF04389"/>
    </source>
</evidence>
<dbReference type="STRING" id="328396.RU93_GL000196"/>
<comment type="subunit">
    <text evidence="19">Homodimer. The monomeric form is inactive while the homodimer is active.</text>
</comment>
<keyword evidence="6" id="KW-0964">Secreted</keyword>
<evidence type="ECO:0000313" key="22">
    <source>
        <dbReference type="EMBL" id="OJG12266.1"/>
    </source>
</evidence>
<keyword evidence="7" id="KW-0121">Carboxypeptidase</keyword>
<accession>A0A1L8QXQ0</accession>
<evidence type="ECO:0000256" key="20">
    <source>
        <dbReference type="ARBA" id="ARBA00033328"/>
    </source>
</evidence>
<evidence type="ECO:0000256" key="17">
    <source>
        <dbReference type="ARBA" id="ARBA00023180"/>
    </source>
</evidence>
<dbReference type="InterPro" id="IPR039866">
    <property type="entry name" value="CPQ"/>
</dbReference>
<dbReference type="OrthoDB" id="9792335at2"/>
<keyword evidence="8" id="KW-0645">Protease</keyword>
<keyword evidence="11" id="KW-0378">Hydrolase</keyword>
<comment type="subcellular location">
    <subcellularLocation>
        <location evidence="1">Endoplasmic reticulum</location>
    </subcellularLocation>
    <subcellularLocation>
        <location evidence="3">Golgi apparatus</location>
    </subcellularLocation>
    <subcellularLocation>
        <location evidence="2">Lysosome</location>
    </subcellularLocation>
    <subcellularLocation>
        <location evidence="4">Secreted</location>
    </subcellularLocation>
</comment>
<evidence type="ECO:0000256" key="16">
    <source>
        <dbReference type="ARBA" id="ARBA00023145"/>
    </source>
</evidence>
<keyword evidence="9" id="KW-0479">Metal-binding</keyword>
<dbReference type="GO" id="GO:0005764">
    <property type="term" value="C:lysosome"/>
    <property type="evidence" value="ECO:0007669"/>
    <property type="project" value="UniProtKB-SubCell"/>
</dbReference>
<evidence type="ECO:0000313" key="23">
    <source>
        <dbReference type="Proteomes" id="UP000182149"/>
    </source>
</evidence>
<evidence type="ECO:0000256" key="8">
    <source>
        <dbReference type="ARBA" id="ARBA00022670"/>
    </source>
</evidence>
<evidence type="ECO:0000256" key="12">
    <source>
        <dbReference type="ARBA" id="ARBA00022824"/>
    </source>
</evidence>
<evidence type="ECO:0000256" key="7">
    <source>
        <dbReference type="ARBA" id="ARBA00022645"/>
    </source>
</evidence>
<evidence type="ECO:0000256" key="18">
    <source>
        <dbReference type="ARBA" id="ARBA00023228"/>
    </source>
</evidence>
<dbReference type="Gene3D" id="3.50.30.30">
    <property type="match status" value="1"/>
</dbReference>
<dbReference type="GO" id="GO:0070573">
    <property type="term" value="F:metallodipeptidase activity"/>
    <property type="evidence" value="ECO:0007669"/>
    <property type="project" value="InterPro"/>
</dbReference>
<keyword evidence="13" id="KW-0862">Zinc</keyword>
<reference evidence="22 23" key="1">
    <citation type="submission" date="2014-12" db="EMBL/GenBank/DDBJ databases">
        <title>Draft genome sequences of 29 type strains of Enterococci.</title>
        <authorList>
            <person name="Zhong Z."/>
            <person name="Sun Z."/>
            <person name="Liu W."/>
            <person name="Zhang W."/>
            <person name="Zhang H."/>
        </authorList>
    </citation>
    <scope>NUCLEOTIDE SEQUENCE [LARGE SCALE GENOMIC DNA]</scope>
    <source>
        <strain evidence="22 23">DSM 17690</strain>
    </source>
</reference>
<dbReference type="GO" id="GO:0005576">
    <property type="term" value="C:extracellular region"/>
    <property type="evidence" value="ECO:0007669"/>
    <property type="project" value="UniProtKB-SubCell"/>
</dbReference>
<evidence type="ECO:0000256" key="9">
    <source>
        <dbReference type="ARBA" id="ARBA00022723"/>
    </source>
</evidence>
<dbReference type="AlphaFoldDB" id="A0A1L8QXQ0"/>
<evidence type="ECO:0000256" key="13">
    <source>
        <dbReference type="ARBA" id="ARBA00022833"/>
    </source>
</evidence>
<dbReference type="PANTHER" id="PTHR12053:SF3">
    <property type="entry name" value="CARBOXYPEPTIDASE Q"/>
    <property type="match status" value="1"/>
</dbReference>
<evidence type="ECO:0000256" key="11">
    <source>
        <dbReference type="ARBA" id="ARBA00022801"/>
    </source>
</evidence>
<protein>
    <recommendedName>
        <fullName evidence="5">Carboxypeptidase Q</fullName>
    </recommendedName>
    <alternativeName>
        <fullName evidence="20">Plasma glutamate carboxypeptidase</fullName>
    </alternativeName>
</protein>
<dbReference type="Proteomes" id="UP000182149">
    <property type="component" value="Unassembled WGS sequence"/>
</dbReference>
<evidence type="ECO:0000256" key="5">
    <source>
        <dbReference type="ARBA" id="ARBA00014116"/>
    </source>
</evidence>
<keyword evidence="23" id="KW-1185">Reference proteome</keyword>
<evidence type="ECO:0000256" key="4">
    <source>
        <dbReference type="ARBA" id="ARBA00004613"/>
    </source>
</evidence>
<keyword evidence="10" id="KW-0732">Signal</keyword>
<evidence type="ECO:0000256" key="19">
    <source>
        <dbReference type="ARBA" id="ARBA00025833"/>
    </source>
</evidence>
<dbReference type="SUPFAM" id="SSF53187">
    <property type="entry name" value="Zn-dependent exopeptidases"/>
    <property type="match status" value="1"/>
</dbReference>
<comment type="caution">
    <text evidence="22">The sequence shown here is derived from an EMBL/GenBank/DDBJ whole genome shotgun (WGS) entry which is preliminary data.</text>
</comment>
<dbReference type="Gene3D" id="3.40.630.10">
    <property type="entry name" value="Zn peptidases"/>
    <property type="match status" value="1"/>
</dbReference>
<gene>
    <name evidence="22" type="ORF">RU93_GL000196</name>
</gene>